<gene>
    <name evidence="1" type="ORF">FXN63_05935</name>
</gene>
<accession>A0A5C0AXX0</accession>
<dbReference type="KEGG" id="pacr:FXN63_05935"/>
<evidence type="ECO:0000313" key="1">
    <source>
        <dbReference type="EMBL" id="QEI05431.1"/>
    </source>
</evidence>
<dbReference type="RefSeq" id="WP_148813641.1">
    <property type="nucleotide sequence ID" value="NZ_CP043046.1"/>
</dbReference>
<dbReference type="AlphaFoldDB" id="A0A5C0AXX0"/>
<keyword evidence="2" id="KW-1185">Reference proteome</keyword>
<protein>
    <submittedName>
        <fullName evidence="1">Uncharacterized protein</fullName>
    </submittedName>
</protein>
<reference evidence="1 2" key="1">
    <citation type="submission" date="2019-08" db="EMBL/GenBank/DDBJ databases">
        <title>Amphibian skin-associated Pigmentiphaga: genome sequence and occurrence across geography and hosts.</title>
        <authorList>
            <person name="Bletz M.C."/>
            <person name="Bunk B."/>
            <person name="Sproeer C."/>
            <person name="Biwer P."/>
            <person name="Reiter S."/>
            <person name="Rabemananjara F.C.E."/>
            <person name="Schulz S."/>
            <person name="Overmann J."/>
            <person name="Vences M."/>
        </authorList>
    </citation>
    <scope>NUCLEOTIDE SEQUENCE [LARGE SCALE GENOMIC DNA]</scope>
    <source>
        <strain evidence="1 2">Mada1488</strain>
    </source>
</reference>
<sequence length="101" mass="10949">MSRPPLAAPLAAALVALALLGGCKAPLSLAEPTPVHGRVVDRRAFDAFIATQPGPFEFRRLYPDVTLVLPQDMATQEVRSDNSRFFARLNADGKIVSGEFR</sequence>
<dbReference type="EMBL" id="CP043046">
    <property type="protein sequence ID" value="QEI05431.1"/>
    <property type="molecule type" value="Genomic_DNA"/>
</dbReference>
<dbReference type="Proteomes" id="UP000325161">
    <property type="component" value="Chromosome"/>
</dbReference>
<evidence type="ECO:0000313" key="2">
    <source>
        <dbReference type="Proteomes" id="UP000325161"/>
    </source>
</evidence>
<dbReference type="PROSITE" id="PS51257">
    <property type="entry name" value="PROKAR_LIPOPROTEIN"/>
    <property type="match status" value="1"/>
</dbReference>
<name>A0A5C0AXX0_9BURK</name>
<proteinExistence type="predicted"/>
<organism evidence="1 2">
    <name type="scientific">Pigmentiphaga aceris</name>
    <dbReference type="NCBI Taxonomy" id="1940612"/>
    <lineage>
        <taxon>Bacteria</taxon>
        <taxon>Pseudomonadati</taxon>
        <taxon>Pseudomonadota</taxon>
        <taxon>Betaproteobacteria</taxon>
        <taxon>Burkholderiales</taxon>
        <taxon>Alcaligenaceae</taxon>
        <taxon>Pigmentiphaga</taxon>
    </lineage>
</organism>